<reference evidence="2 3" key="1">
    <citation type="journal article" date="2018" name="Biotechnol. Biofuels">
        <title>Integrative visual omics of the white-rot fungus Polyporus brumalis exposes the biotechnological potential of its oxidative enzymes for delignifying raw plant biomass.</title>
        <authorList>
            <person name="Miyauchi S."/>
            <person name="Rancon A."/>
            <person name="Drula E."/>
            <person name="Hage H."/>
            <person name="Chaduli D."/>
            <person name="Favel A."/>
            <person name="Grisel S."/>
            <person name="Henrissat B."/>
            <person name="Herpoel-Gimbert I."/>
            <person name="Ruiz-Duenas F.J."/>
            <person name="Chevret D."/>
            <person name="Hainaut M."/>
            <person name="Lin J."/>
            <person name="Wang M."/>
            <person name="Pangilinan J."/>
            <person name="Lipzen A."/>
            <person name="Lesage-Meessen L."/>
            <person name="Navarro D."/>
            <person name="Riley R."/>
            <person name="Grigoriev I.V."/>
            <person name="Zhou S."/>
            <person name="Raouche S."/>
            <person name="Rosso M.N."/>
        </authorList>
    </citation>
    <scope>NUCLEOTIDE SEQUENCE [LARGE SCALE GENOMIC DNA]</scope>
    <source>
        <strain evidence="2 3">BRFM 1820</strain>
    </source>
</reference>
<protein>
    <submittedName>
        <fullName evidence="2">Uncharacterized protein</fullName>
    </submittedName>
</protein>
<dbReference type="Proteomes" id="UP000256964">
    <property type="component" value="Unassembled WGS sequence"/>
</dbReference>
<sequence>MWDFLRPLNCLLTCLRLSAHSPAAPVSCLGPSCMVVSRTCMAGRGAFPNTIVSLKMSQHLVNHPRDPDSDFRSFLTKRSRCDLRPGDSTTGAPNKGGMGVLGLANVTVKPCIKTAPSSLTPSPQPDLER</sequence>
<feature type="chain" id="PRO_5016968594" evidence="1">
    <location>
        <begin position="24"/>
        <end position="129"/>
    </location>
</feature>
<organism evidence="2 3">
    <name type="scientific">Lentinus brumalis</name>
    <dbReference type="NCBI Taxonomy" id="2498619"/>
    <lineage>
        <taxon>Eukaryota</taxon>
        <taxon>Fungi</taxon>
        <taxon>Dikarya</taxon>
        <taxon>Basidiomycota</taxon>
        <taxon>Agaricomycotina</taxon>
        <taxon>Agaricomycetes</taxon>
        <taxon>Polyporales</taxon>
        <taxon>Polyporaceae</taxon>
        <taxon>Lentinus</taxon>
    </lineage>
</organism>
<dbReference type="EMBL" id="KZ857414">
    <property type="protein sequence ID" value="RDX48084.1"/>
    <property type="molecule type" value="Genomic_DNA"/>
</dbReference>
<keyword evidence="3" id="KW-1185">Reference proteome</keyword>
<gene>
    <name evidence="2" type="ORF">OH76DRAFT_697511</name>
</gene>
<dbReference type="AlphaFoldDB" id="A0A371D6A8"/>
<evidence type="ECO:0000256" key="1">
    <source>
        <dbReference type="SAM" id="SignalP"/>
    </source>
</evidence>
<keyword evidence="1" id="KW-0732">Signal</keyword>
<proteinExistence type="predicted"/>
<name>A0A371D6A8_9APHY</name>
<evidence type="ECO:0000313" key="3">
    <source>
        <dbReference type="Proteomes" id="UP000256964"/>
    </source>
</evidence>
<feature type="signal peptide" evidence="1">
    <location>
        <begin position="1"/>
        <end position="23"/>
    </location>
</feature>
<accession>A0A371D6A8</accession>
<evidence type="ECO:0000313" key="2">
    <source>
        <dbReference type="EMBL" id="RDX48084.1"/>
    </source>
</evidence>